<evidence type="ECO:0000256" key="6">
    <source>
        <dbReference type="ARBA" id="ARBA00023244"/>
    </source>
</evidence>
<comment type="caution">
    <text evidence="9">The sequence shown here is derived from an EMBL/GenBank/DDBJ whole genome shotgun (WGS) entry which is preliminary data.</text>
</comment>
<keyword evidence="10" id="KW-1185">Reference proteome</keyword>
<dbReference type="InterPro" id="IPR050161">
    <property type="entry name" value="Siro_Cobalamin_biosynth"/>
</dbReference>
<evidence type="ECO:0000313" key="9">
    <source>
        <dbReference type="EMBL" id="TXF90900.1"/>
    </source>
</evidence>
<keyword evidence="6" id="KW-0627">Porphyrin biosynthesis</keyword>
<name>A0A5C7FWT6_9BACT</name>
<dbReference type="Pfam" id="PF00590">
    <property type="entry name" value="TP_methylase"/>
    <property type="match status" value="1"/>
</dbReference>
<dbReference type="EC" id="2.1.1.107" evidence="2"/>
<evidence type="ECO:0000256" key="4">
    <source>
        <dbReference type="ARBA" id="ARBA00022679"/>
    </source>
</evidence>
<dbReference type="AlphaFoldDB" id="A0A5C7FWT6"/>
<dbReference type="PROSITE" id="PS00839">
    <property type="entry name" value="SUMT_1"/>
    <property type="match status" value="1"/>
</dbReference>
<dbReference type="InterPro" id="IPR006366">
    <property type="entry name" value="CobA/CysG_C"/>
</dbReference>
<evidence type="ECO:0000256" key="5">
    <source>
        <dbReference type="ARBA" id="ARBA00022691"/>
    </source>
</evidence>
<dbReference type="GO" id="GO:0004851">
    <property type="term" value="F:uroporphyrin-III C-methyltransferase activity"/>
    <property type="evidence" value="ECO:0007669"/>
    <property type="project" value="UniProtKB-EC"/>
</dbReference>
<accession>A0A5C7FWT6</accession>
<evidence type="ECO:0000256" key="7">
    <source>
        <dbReference type="ARBA" id="ARBA00025705"/>
    </source>
</evidence>
<dbReference type="PANTHER" id="PTHR45790">
    <property type="entry name" value="SIROHEME SYNTHASE-RELATED"/>
    <property type="match status" value="1"/>
</dbReference>
<dbReference type="InterPro" id="IPR035996">
    <property type="entry name" value="4pyrrol_Methylase_sf"/>
</dbReference>
<dbReference type="OrthoDB" id="9815856at2"/>
<keyword evidence="4 9" id="KW-0808">Transferase</keyword>
<gene>
    <name evidence="9" type="primary">cobA</name>
    <name evidence="9" type="ORF">FUA23_03630</name>
</gene>
<dbReference type="PANTHER" id="PTHR45790:SF3">
    <property type="entry name" value="S-ADENOSYL-L-METHIONINE-DEPENDENT UROPORPHYRINOGEN III METHYLTRANSFERASE, CHLOROPLASTIC"/>
    <property type="match status" value="1"/>
</dbReference>
<keyword evidence="5" id="KW-0949">S-adenosyl-L-methionine</keyword>
<dbReference type="Gene3D" id="3.30.950.10">
    <property type="entry name" value="Methyltransferase, Cobalt-precorrin-4 Transmethylase, Domain 2"/>
    <property type="match status" value="1"/>
</dbReference>
<dbReference type="GO" id="GO:0032259">
    <property type="term" value="P:methylation"/>
    <property type="evidence" value="ECO:0007669"/>
    <property type="project" value="UniProtKB-KW"/>
</dbReference>
<comment type="similarity">
    <text evidence="1">Belongs to the precorrin methyltransferase family.</text>
</comment>
<sequence>MGLFIPPLPRITLLGAGPGDPELLTIKGMKALQSADVVLYDALVNPELLNHAPAGARRLYVGKRCSAHSLSQPEINDLLVQSALDFGHAVRLKGGDPFVFGRGGEEVLAAREAGIAVNVIPGVSSALAVPALAGVPLTHRGVSRSFWIMTGTSKDHKIPAEIAEAAATAATCVILMGTRKIKEICAVFLRHRAGDTPIALLQNGSLPESRATIGSISDPTPLELAAKASGPGILVIGEVVRFREAFPAWAALSQPG</sequence>
<dbReference type="InterPro" id="IPR003043">
    <property type="entry name" value="Uropor_MeTrfase_CS"/>
</dbReference>
<dbReference type="InterPro" id="IPR014776">
    <property type="entry name" value="4pyrrole_Mease_sub2"/>
</dbReference>
<evidence type="ECO:0000256" key="2">
    <source>
        <dbReference type="ARBA" id="ARBA00012162"/>
    </source>
</evidence>
<dbReference type="InterPro" id="IPR000878">
    <property type="entry name" value="4pyrrol_Mease"/>
</dbReference>
<dbReference type="NCBIfam" id="NF004790">
    <property type="entry name" value="PRK06136.1"/>
    <property type="match status" value="1"/>
</dbReference>
<dbReference type="GO" id="GO:0019354">
    <property type="term" value="P:siroheme biosynthetic process"/>
    <property type="evidence" value="ECO:0007669"/>
    <property type="project" value="InterPro"/>
</dbReference>
<protein>
    <recommendedName>
        <fullName evidence="2">uroporphyrinogen-III C-methyltransferase</fullName>
        <ecNumber evidence="2">2.1.1.107</ecNumber>
    </recommendedName>
</protein>
<evidence type="ECO:0000256" key="3">
    <source>
        <dbReference type="ARBA" id="ARBA00022603"/>
    </source>
</evidence>
<evidence type="ECO:0000259" key="8">
    <source>
        <dbReference type="Pfam" id="PF00590"/>
    </source>
</evidence>
<dbReference type="RefSeq" id="WP_147929358.1">
    <property type="nucleotide sequence ID" value="NZ_VOXD01000004.1"/>
</dbReference>
<dbReference type="NCBIfam" id="TIGR01469">
    <property type="entry name" value="cobA_cysG_Cterm"/>
    <property type="match status" value="1"/>
</dbReference>
<keyword evidence="3 9" id="KW-0489">Methyltransferase</keyword>
<dbReference type="FunFam" id="3.40.1010.10:FF:000001">
    <property type="entry name" value="Siroheme synthase"/>
    <property type="match status" value="1"/>
</dbReference>
<evidence type="ECO:0000256" key="1">
    <source>
        <dbReference type="ARBA" id="ARBA00005879"/>
    </source>
</evidence>
<feature type="domain" description="Tetrapyrrole methylase" evidence="8">
    <location>
        <begin position="10"/>
        <end position="218"/>
    </location>
</feature>
<dbReference type="InterPro" id="IPR014777">
    <property type="entry name" value="4pyrrole_Mease_sub1"/>
</dbReference>
<dbReference type="Gene3D" id="3.40.1010.10">
    <property type="entry name" value="Cobalt-precorrin-4 Transmethylase, Domain 1"/>
    <property type="match status" value="1"/>
</dbReference>
<dbReference type="Proteomes" id="UP000321907">
    <property type="component" value="Unassembled WGS sequence"/>
</dbReference>
<dbReference type="SUPFAM" id="SSF53790">
    <property type="entry name" value="Tetrapyrrole methylase"/>
    <property type="match status" value="1"/>
</dbReference>
<proteinExistence type="inferred from homology"/>
<dbReference type="CDD" id="cd11642">
    <property type="entry name" value="SUMT"/>
    <property type="match status" value="1"/>
</dbReference>
<comment type="pathway">
    <text evidence="7">Porphyrin-containing compound metabolism; siroheme biosynthesis; precorrin-2 from uroporphyrinogen III: step 1/1.</text>
</comment>
<organism evidence="9 10">
    <name type="scientific">Neolewinella aurantiaca</name>
    <dbReference type="NCBI Taxonomy" id="2602767"/>
    <lineage>
        <taxon>Bacteria</taxon>
        <taxon>Pseudomonadati</taxon>
        <taxon>Bacteroidota</taxon>
        <taxon>Saprospiria</taxon>
        <taxon>Saprospirales</taxon>
        <taxon>Lewinellaceae</taxon>
        <taxon>Neolewinella</taxon>
    </lineage>
</organism>
<dbReference type="EMBL" id="VOXD01000004">
    <property type="protein sequence ID" value="TXF90900.1"/>
    <property type="molecule type" value="Genomic_DNA"/>
</dbReference>
<reference evidence="9 10" key="1">
    <citation type="submission" date="2019-08" db="EMBL/GenBank/DDBJ databases">
        <title>Lewinella sp. strain SSH13 Genome sequencing and assembly.</title>
        <authorList>
            <person name="Kim I."/>
        </authorList>
    </citation>
    <scope>NUCLEOTIDE SEQUENCE [LARGE SCALE GENOMIC DNA]</scope>
    <source>
        <strain evidence="9 10">SSH13</strain>
    </source>
</reference>
<evidence type="ECO:0000313" key="10">
    <source>
        <dbReference type="Proteomes" id="UP000321907"/>
    </source>
</evidence>